<reference evidence="1 2" key="1">
    <citation type="submission" date="2019-04" db="EMBL/GenBank/DDBJ databases">
        <title>Taxonomy of novel Haliea sp. from mangrove soil of West Coast of India.</title>
        <authorList>
            <person name="Verma A."/>
            <person name="Kumar P."/>
            <person name="Krishnamurthi S."/>
        </authorList>
    </citation>
    <scope>NUCLEOTIDE SEQUENCE [LARGE SCALE GENOMIC DNA]</scope>
    <source>
        <strain evidence="1 2">SAOS-164</strain>
    </source>
</reference>
<accession>A0A4Z0LV14</accession>
<evidence type="ECO:0000313" key="2">
    <source>
        <dbReference type="Proteomes" id="UP000298050"/>
    </source>
</evidence>
<dbReference type="EMBL" id="SRLE01000017">
    <property type="protein sequence ID" value="TGD70946.1"/>
    <property type="molecule type" value="Genomic_DNA"/>
</dbReference>
<dbReference type="Pfam" id="PF13759">
    <property type="entry name" value="2OG-FeII_Oxy_5"/>
    <property type="match status" value="1"/>
</dbReference>
<evidence type="ECO:0000313" key="1">
    <source>
        <dbReference type="EMBL" id="TGD70946.1"/>
    </source>
</evidence>
<proteinExistence type="predicted"/>
<protein>
    <recommendedName>
        <fullName evidence="3">2OG-Fe(II) oxygenase</fullName>
    </recommendedName>
</protein>
<dbReference type="NCBIfam" id="TIGR02466">
    <property type="entry name" value="TIGR02466 family protein"/>
    <property type="match status" value="1"/>
</dbReference>
<dbReference type="RefSeq" id="WP_135446511.1">
    <property type="nucleotide sequence ID" value="NZ_SRLE01000017.1"/>
</dbReference>
<name>A0A4Z0LV14_9GAMM</name>
<dbReference type="Gene3D" id="2.60.120.620">
    <property type="entry name" value="q2cbj1_9rhob like domain"/>
    <property type="match status" value="1"/>
</dbReference>
<dbReference type="Proteomes" id="UP000298050">
    <property type="component" value="Unassembled WGS sequence"/>
</dbReference>
<dbReference type="InterPro" id="IPR012668">
    <property type="entry name" value="CHP02466"/>
</dbReference>
<sequence length="204" mass="22557">MNLSGNTVPAFITPVINYLWPDSETLNARLAELVQDMANSEAGLNRSNVGGWHSGMDFLQRDDEAINTLRQRMREFAESVLRQFAHADAAQAPMNFSLEGWANLLRQGQYNSVHCHPNAAWSMVYYVTSNQQVADNPFSGKLELIDPRPGAGLTYSEQTTLYGRFLVNPHAGQMLAFPAWLQHQVHPCAGDGTRISIAANVLVG</sequence>
<dbReference type="OrthoDB" id="549777at2"/>
<dbReference type="AlphaFoldDB" id="A0A4Z0LV14"/>
<gene>
    <name evidence="1" type="ORF">E4634_20295</name>
</gene>
<keyword evidence="2" id="KW-1185">Reference proteome</keyword>
<evidence type="ECO:0008006" key="3">
    <source>
        <dbReference type="Google" id="ProtNLM"/>
    </source>
</evidence>
<organism evidence="1 2">
    <name type="scientific">Mangrovimicrobium sediminis</name>
    <dbReference type="NCBI Taxonomy" id="2562682"/>
    <lineage>
        <taxon>Bacteria</taxon>
        <taxon>Pseudomonadati</taxon>
        <taxon>Pseudomonadota</taxon>
        <taxon>Gammaproteobacteria</taxon>
        <taxon>Cellvibrionales</taxon>
        <taxon>Halieaceae</taxon>
        <taxon>Mangrovimicrobium</taxon>
    </lineage>
</organism>
<comment type="caution">
    <text evidence="1">The sequence shown here is derived from an EMBL/GenBank/DDBJ whole genome shotgun (WGS) entry which is preliminary data.</text>
</comment>